<dbReference type="KEGG" id="gfo:GFO_0180"/>
<dbReference type="Proteomes" id="UP000000755">
    <property type="component" value="Chromosome"/>
</dbReference>
<proteinExistence type="predicted"/>
<protein>
    <submittedName>
        <fullName evidence="1">Uncharacterized protein</fullName>
    </submittedName>
</protein>
<dbReference type="HOGENOM" id="CLU_2935040_0_0_10"/>
<reference evidence="1 2" key="1">
    <citation type="journal article" date="2006" name="Environ. Microbiol.">
        <title>Whole genome analysis of the marine Bacteroidetes'Gramella forsetii' reveals adaptations to degradation of polymeric organic matter.</title>
        <authorList>
            <person name="Bauer M."/>
            <person name="Kube M."/>
            <person name="Teeling H."/>
            <person name="Richter M."/>
            <person name="Lombardot T."/>
            <person name="Allers E."/>
            <person name="Wuerdemann C.A."/>
            <person name="Quast C."/>
            <person name="Kuhl H."/>
            <person name="Knaust F."/>
            <person name="Woebken D."/>
            <person name="Bischof K."/>
            <person name="Mussmann M."/>
            <person name="Choudhuri J.V."/>
            <person name="Meyer F."/>
            <person name="Reinhardt R."/>
            <person name="Amann R.I."/>
            <person name="Gloeckner F.O."/>
        </authorList>
    </citation>
    <scope>NUCLEOTIDE SEQUENCE [LARGE SCALE GENOMIC DNA]</scope>
    <source>
        <strain evidence="1 2">KT0803</strain>
    </source>
</reference>
<accession>A0LXS3</accession>
<dbReference type="EMBL" id="CU207366">
    <property type="protein sequence ID" value="CAL65168.1"/>
    <property type="molecule type" value="Genomic_DNA"/>
</dbReference>
<evidence type="ECO:0000313" key="2">
    <source>
        <dbReference type="Proteomes" id="UP000000755"/>
    </source>
</evidence>
<dbReference type="AlphaFoldDB" id="A0LXS3"/>
<organism evidence="1 2">
    <name type="scientific">Christiangramia forsetii (strain DSM 17595 / CGMCC 1.15422 / KT0803)</name>
    <name type="common">Gramella forsetii</name>
    <dbReference type="NCBI Taxonomy" id="411154"/>
    <lineage>
        <taxon>Bacteria</taxon>
        <taxon>Pseudomonadati</taxon>
        <taxon>Bacteroidota</taxon>
        <taxon>Flavobacteriia</taxon>
        <taxon>Flavobacteriales</taxon>
        <taxon>Flavobacteriaceae</taxon>
        <taxon>Christiangramia</taxon>
    </lineage>
</organism>
<name>A0LXS3_CHRFK</name>
<sequence>MSHLACRSLCLNVPCEKPIYTRKNLFPNSTPGEGVGNKYLLHLKPNLSFFHDPSSKRPIN</sequence>
<evidence type="ECO:0000313" key="1">
    <source>
        <dbReference type="EMBL" id="CAL65168.1"/>
    </source>
</evidence>
<gene>
    <name evidence="1" type="ordered locus">GFO_0180</name>
</gene>
<dbReference type="STRING" id="411154.GFO_0180"/>